<comment type="caution">
    <text evidence="2">The sequence shown here is derived from an EMBL/GenBank/DDBJ whole genome shotgun (WGS) entry which is preliminary data.</text>
</comment>
<dbReference type="Proteomes" id="UP000260721">
    <property type="component" value="Unassembled WGS sequence"/>
</dbReference>
<protein>
    <submittedName>
        <fullName evidence="2">Uncharacterized protein</fullName>
    </submittedName>
</protein>
<dbReference type="AlphaFoldDB" id="A0A3E3DVI9"/>
<accession>A0A3E3DVI9</accession>
<sequence>MKPKPSLLKRTATFICVYYVIFCIFGFFLRKSLPQEIDTEILFHFLAIGAALPVAILFIVSTFVKIIQIQKDIAYTKVKKVFHSSLCICVILVGTWVGFTKGVLPALDLFYLNAPQTVVLYNAQLSHNNDFSRFEIQGQDQHQNPQSYKLTAALLRNFPLQKGQLTLPGETIQLKYYLFTDFVVSIENIS</sequence>
<keyword evidence="1" id="KW-0472">Membrane</keyword>
<dbReference type="EMBL" id="QUSK01000032">
    <property type="protein sequence ID" value="RGD73282.1"/>
    <property type="molecule type" value="Genomic_DNA"/>
</dbReference>
<feature type="transmembrane region" description="Helical" evidence="1">
    <location>
        <begin position="81"/>
        <end position="99"/>
    </location>
</feature>
<gene>
    <name evidence="2" type="ORF">DXC78_11395</name>
</gene>
<organism evidence="2 3">
    <name type="scientific">Faecalicoccus pleomorphus</name>
    <dbReference type="NCBI Taxonomy" id="1323"/>
    <lineage>
        <taxon>Bacteria</taxon>
        <taxon>Bacillati</taxon>
        <taxon>Bacillota</taxon>
        <taxon>Erysipelotrichia</taxon>
        <taxon>Erysipelotrichales</taxon>
        <taxon>Erysipelotrichaceae</taxon>
        <taxon>Faecalicoccus</taxon>
    </lineage>
</organism>
<name>A0A3E3DVI9_9FIRM</name>
<keyword evidence="1" id="KW-0812">Transmembrane</keyword>
<feature type="transmembrane region" description="Helical" evidence="1">
    <location>
        <begin position="12"/>
        <end position="29"/>
    </location>
</feature>
<evidence type="ECO:0000313" key="3">
    <source>
        <dbReference type="Proteomes" id="UP000260721"/>
    </source>
</evidence>
<dbReference type="RefSeq" id="WP_117447130.1">
    <property type="nucleotide sequence ID" value="NZ_CALCIP010000014.1"/>
</dbReference>
<feature type="transmembrane region" description="Helical" evidence="1">
    <location>
        <begin position="41"/>
        <end position="60"/>
    </location>
</feature>
<evidence type="ECO:0000313" key="2">
    <source>
        <dbReference type="EMBL" id="RGD73282.1"/>
    </source>
</evidence>
<reference evidence="2 3" key="1">
    <citation type="submission" date="2018-08" db="EMBL/GenBank/DDBJ databases">
        <title>A genome reference for cultivated species of the human gut microbiota.</title>
        <authorList>
            <person name="Zou Y."/>
            <person name="Xue W."/>
            <person name="Luo G."/>
        </authorList>
    </citation>
    <scope>NUCLEOTIDE SEQUENCE [LARGE SCALE GENOMIC DNA]</scope>
    <source>
        <strain evidence="2 3">TF08-11</strain>
    </source>
</reference>
<keyword evidence="1" id="KW-1133">Transmembrane helix</keyword>
<proteinExistence type="predicted"/>
<evidence type="ECO:0000256" key="1">
    <source>
        <dbReference type="SAM" id="Phobius"/>
    </source>
</evidence>